<dbReference type="EMBL" id="CM011674">
    <property type="protein sequence ID" value="TMS23692.1"/>
    <property type="molecule type" value="Genomic_DNA"/>
</dbReference>
<keyword evidence="2" id="KW-1185">Reference proteome</keyword>
<organism evidence="1 2">
    <name type="scientific">Larimichthys crocea</name>
    <name type="common">Large yellow croaker</name>
    <name type="synonym">Pseudosciaena crocea</name>
    <dbReference type="NCBI Taxonomy" id="215358"/>
    <lineage>
        <taxon>Eukaryota</taxon>
        <taxon>Metazoa</taxon>
        <taxon>Chordata</taxon>
        <taxon>Craniata</taxon>
        <taxon>Vertebrata</taxon>
        <taxon>Euteleostomi</taxon>
        <taxon>Actinopterygii</taxon>
        <taxon>Neopterygii</taxon>
        <taxon>Teleostei</taxon>
        <taxon>Neoteleostei</taxon>
        <taxon>Acanthomorphata</taxon>
        <taxon>Eupercaria</taxon>
        <taxon>Sciaenidae</taxon>
        <taxon>Larimichthys</taxon>
    </lineage>
</organism>
<dbReference type="Proteomes" id="UP000793456">
    <property type="component" value="Chromosome I"/>
</dbReference>
<gene>
    <name evidence="1" type="ORF">E3U43_008998</name>
</gene>
<proteinExistence type="predicted"/>
<evidence type="ECO:0000313" key="2">
    <source>
        <dbReference type="Proteomes" id="UP000793456"/>
    </source>
</evidence>
<protein>
    <submittedName>
        <fullName evidence="1">Uncharacterized protein</fullName>
    </submittedName>
</protein>
<sequence>MTSISPNNLCLMFLYVIIITMLFLNLQFMFNALTAFNVCAAGQLALSACGPQRTLQPASCVCERGEPRTCSRDTASSEQAKKKTVTDFGWSQHPRFHCFVSSVQRSTRFWIQAILHITERNMVKYFCNSTDIRSAWDHVVSAFWQRYPNPFSTHVLTEDVVYREVTADHRLLSRRLLMKTNRLPRWAERLFPSGMSRCVYIIEDSIVDPVNRSLTTYTWNLNHTTLMSVEERCVFQDSAEQPATTQLRREAVDILERLRLLQTYSGVWIGPLQEQPGEGHERAGIRAVQLTGRDAPAAAQGHSEGCFREGQGGGKEPGFSCCRPTETTAIRVNETGARRAAQKAQDGNIAVSQRGPLINGGGGGGGGGTGRRTGGIKRVGSAWTGCNNDDNDSNSGGFSTCHGGLALKFSVKVLGRQALKTARD</sequence>
<evidence type="ECO:0000313" key="1">
    <source>
        <dbReference type="EMBL" id="TMS23692.1"/>
    </source>
</evidence>
<reference evidence="1" key="1">
    <citation type="submission" date="2018-11" db="EMBL/GenBank/DDBJ databases">
        <title>The sequence and de novo assembly of Larimichthys crocea genome using PacBio and Hi-C technologies.</title>
        <authorList>
            <person name="Xu P."/>
            <person name="Chen B."/>
            <person name="Zhou Z."/>
            <person name="Ke Q."/>
            <person name="Wu Y."/>
            <person name="Bai H."/>
            <person name="Pu F."/>
        </authorList>
    </citation>
    <scope>NUCLEOTIDE SEQUENCE</scope>
    <source>
        <tissue evidence="1">Muscle</tissue>
    </source>
</reference>
<comment type="caution">
    <text evidence="1">The sequence shown here is derived from an EMBL/GenBank/DDBJ whole genome shotgun (WGS) entry which is preliminary data.</text>
</comment>
<accession>A0ACD3RVM4</accession>
<name>A0ACD3RVM4_LARCR</name>